<reference evidence="2" key="1">
    <citation type="submission" date="2019-07" db="EMBL/GenBank/DDBJ databases">
        <authorList>
            <person name="Dittberner H."/>
        </authorList>
    </citation>
    <scope>NUCLEOTIDE SEQUENCE [LARGE SCALE GENOMIC DNA]</scope>
</reference>
<gene>
    <name evidence="2" type="ORF">ANE_LOCUS6806</name>
</gene>
<dbReference type="PANTHER" id="PTHR33127:SF86">
    <property type="entry name" value="F-BOX PROTEIN KIB4-RELATED"/>
    <property type="match status" value="1"/>
</dbReference>
<dbReference type="Pfam" id="PF03478">
    <property type="entry name" value="Beta-prop_KIB1-4"/>
    <property type="match status" value="1"/>
</dbReference>
<feature type="domain" description="KIB1-4 beta-propeller" evidence="1">
    <location>
        <begin position="1"/>
        <end position="133"/>
    </location>
</feature>
<proteinExistence type="predicted"/>
<dbReference type="OrthoDB" id="642536at2759"/>
<organism evidence="2 3">
    <name type="scientific">Arabis nemorensis</name>
    <dbReference type="NCBI Taxonomy" id="586526"/>
    <lineage>
        <taxon>Eukaryota</taxon>
        <taxon>Viridiplantae</taxon>
        <taxon>Streptophyta</taxon>
        <taxon>Embryophyta</taxon>
        <taxon>Tracheophyta</taxon>
        <taxon>Spermatophyta</taxon>
        <taxon>Magnoliopsida</taxon>
        <taxon>eudicotyledons</taxon>
        <taxon>Gunneridae</taxon>
        <taxon>Pentapetalae</taxon>
        <taxon>rosids</taxon>
        <taxon>malvids</taxon>
        <taxon>Brassicales</taxon>
        <taxon>Brassicaceae</taxon>
        <taxon>Arabideae</taxon>
        <taxon>Arabis</taxon>
    </lineage>
</organism>
<accession>A0A565B3Z4</accession>
<name>A0A565B3Z4_9BRAS</name>
<dbReference type="EMBL" id="CABITT030000003">
    <property type="protein sequence ID" value="VVA96361.1"/>
    <property type="molecule type" value="Genomic_DNA"/>
</dbReference>
<dbReference type="SUPFAM" id="SSF82171">
    <property type="entry name" value="DPP6 N-terminal domain-like"/>
    <property type="match status" value="1"/>
</dbReference>
<protein>
    <recommendedName>
        <fullName evidence="1">KIB1-4 beta-propeller domain-containing protein</fullName>
    </recommendedName>
</protein>
<evidence type="ECO:0000313" key="2">
    <source>
        <dbReference type="EMBL" id="VVA96361.1"/>
    </source>
</evidence>
<dbReference type="InterPro" id="IPR005174">
    <property type="entry name" value="KIB1-4_b-propeller"/>
</dbReference>
<dbReference type="Proteomes" id="UP000489600">
    <property type="component" value="Unassembled WGS sequence"/>
</dbReference>
<keyword evidence="3" id="KW-1185">Reference proteome</keyword>
<evidence type="ECO:0000259" key="1">
    <source>
        <dbReference type="Pfam" id="PF03478"/>
    </source>
</evidence>
<dbReference type="PANTHER" id="PTHR33127">
    <property type="entry name" value="TRANSMEMBRANE PROTEIN"/>
    <property type="match status" value="1"/>
</dbReference>
<comment type="caution">
    <text evidence="2">The sequence shown here is derived from an EMBL/GenBank/DDBJ whole genome shotgun (WGS) entry which is preliminary data.</text>
</comment>
<dbReference type="AlphaFoldDB" id="A0A565B3Z4"/>
<evidence type="ECO:0000313" key="3">
    <source>
        <dbReference type="Proteomes" id="UP000489600"/>
    </source>
</evidence>
<sequence length="169" mass="19015">MVFKDSKLYVLGSRKIIVYDFSVGDSPKECASFALPDCYGNYFSNLAVTLSGEVIIISSIGRSFFNFYKMDPKSSGWSIITSLGDEALLLDQGMTVAAKDGVMKNCIYFSNDMLRRIIGTNLRKDDNGICVYNIQTKKVVQEFPHLTSSPLPFKDARWFFPNFGGKWLL</sequence>